<dbReference type="Pfam" id="PF10604">
    <property type="entry name" value="Polyketide_cyc2"/>
    <property type="match status" value="1"/>
</dbReference>
<evidence type="ECO:0000313" key="2">
    <source>
        <dbReference type="Proteomes" id="UP001236014"/>
    </source>
</evidence>
<dbReference type="InterPro" id="IPR019587">
    <property type="entry name" value="Polyketide_cyclase/dehydratase"/>
</dbReference>
<protein>
    <submittedName>
        <fullName evidence="1">SRPBCC family protein</fullName>
    </submittedName>
</protein>
<dbReference type="Gene3D" id="3.30.530.20">
    <property type="match status" value="1"/>
</dbReference>
<accession>A0A9Y2IG04</accession>
<organism evidence="1 2">
    <name type="scientific">Amycolatopsis carbonis</name>
    <dbReference type="NCBI Taxonomy" id="715471"/>
    <lineage>
        <taxon>Bacteria</taxon>
        <taxon>Bacillati</taxon>
        <taxon>Actinomycetota</taxon>
        <taxon>Actinomycetes</taxon>
        <taxon>Pseudonocardiales</taxon>
        <taxon>Pseudonocardiaceae</taxon>
        <taxon>Amycolatopsis</taxon>
    </lineage>
</organism>
<name>A0A9Y2IG04_9PSEU</name>
<gene>
    <name evidence="1" type="ORF">QRX50_02280</name>
</gene>
<dbReference type="Proteomes" id="UP001236014">
    <property type="component" value="Chromosome"/>
</dbReference>
<keyword evidence="2" id="KW-1185">Reference proteome</keyword>
<evidence type="ECO:0000313" key="1">
    <source>
        <dbReference type="EMBL" id="WIX79655.1"/>
    </source>
</evidence>
<reference evidence="1 2" key="1">
    <citation type="submission" date="2023-06" db="EMBL/GenBank/DDBJ databases">
        <authorList>
            <person name="Oyuntsetseg B."/>
            <person name="Kim S.B."/>
        </authorList>
    </citation>
    <scope>NUCLEOTIDE SEQUENCE [LARGE SCALE GENOMIC DNA]</scope>
    <source>
        <strain evidence="1 2">2-15</strain>
    </source>
</reference>
<dbReference type="RefSeq" id="WP_285970337.1">
    <property type="nucleotide sequence ID" value="NZ_CP127294.1"/>
</dbReference>
<dbReference type="SUPFAM" id="SSF55961">
    <property type="entry name" value="Bet v1-like"/>
    <property type="match status" value="1"/>
</dbReference>
<sequence>MSSDLILSVEVEAPAGTTWLALTDWPRQSEWVLGTTVRVLEGNGRSVGSKIAATTGIAGVGFTDTMEVTAWEPPLRVTMRHLGSFVRGTAAFQVVANGPTRSTFVWAEHLDLPFGLLGRLGWPAVRPAFSLGVHQSMKRFAKFVQDYADYTAGEQ</sequence>
<dbReference type="AlphaFoldDB" id="A0A9Y2IG04"/>
<dbReference type="KEGG" id="acab:QRX50_02280"/>
<dbReference type="EMBL" id="CP127294">
    <property type="protein sequence ID" value="WIX79655.1"/>
    <property type="molecule type" value="Genomic_DNA"/>
</dbReference>
<dbReference type="InterPro" id="IPR023393">
    <property type="entry name" value="START-like_dom_sf"/>
</dbReference>
<dbReference type="CDD" id="cd07812">
    <property type="entry name" value="SRPBCC"/>
    <property type="match status" value="1"/>
</dbReference>
<proteinExistence type="predicted"/>